<dbReference type="AlphaFoldDB" id="A0A7S0FAE0"/>
<evidence type="ECO:0000313" key="2">
    <source>
        <dbReference type="EMBL" id="CAD8347552.1"/>
    </source>
</evidence>
<evidence type="ECO:0000256" key="1">
    <source>
        <dbReference type="SAM" id="MobiDB-lite"/>
    </source>
</evidence>
<gene>
    <name evidence="2" type="ORF">PBAH0796_LOCUS3291</name>
</gene>
<sequence>MAQVGTTHAEVACNKAHVRGMLESEAFMAEQEVMFLGKDPYIPRLVSASVKIPASARPMLLSPAEQTERKRPPPDVLKEKRNPRDELFGKMEVQMGFSTSLGGLQGLKGLKDSEAVRSS</sequence>
<organism evidence="2">
    <name type="scientific">Pyrodinium bahamense</name>
    <dbReference type="NCBI Taxonomy" id="73915"/>
    <lineage>
        <taxon>Eukaryota</taxon>
        <taxon>Sar</taxon>
        <taxon>Alveolata</taxon>
        <taxon>Dinophyceae</taxon>
        <taxon>Gonyaulacales</taxon>
        <taxon>Pyrocystaceae</taxon>
        <taxon>Pyrodinium</taxon>
    </lineage>
</organism>
<name>A0A7S0FAE0_9DINO</name>
<feature type="region of interest" description="Disordered" evidence="1">
    <location>
        <begin position="56"/>
        <end position="89"/>
    </location>
</feature>
<dbReference type="EMBL" id="HBEG01005506">
    <property type="protein sequence ID" value="CAD8347552.1"/>
    <property type="molecule type" value="Transcribed_RNA"/>
</dbReference>
<accession>A0A7S0FAE0</accession>
<reference evidence="2" key="1">
    <citation type="submission" date="2021-01" db="EMBL/GenBank/DDBJ databases">
        <authorList>
            <person name="Corre E."/>
            <person name="Pelletier E."/>
            <person name="Niang G."/>
            <person name="Scheremetjew M."/>
            <person name="Finn R."/>
            <person name="Kale V."/>
            <person name="Holt S."/>
            <person name="Cochrane G."/>
            <person name="Meng A."/>
            <person name="Brown T."/>
            <person name="Cohen L."/>
        </authorList>
    </citation>
    <scope>NUCLEOTIDE SEQUENCE</scope>
    <source>
        <strain evidence="2">Pbaha01</strain>
    </source>
</reference>
<protein>
    <submittedName>
        <fullName evidence="2">Uncharacterized protein</fullName>
    </submittedName>
</protein>
<proteinExistence type="predicted"/>
<feature type="compositionally biased region" description="Basic and acidic residues" evidence="1">
    <location>
        <begin position="66"/>
        <end position="89"/>
    </location>
</feature>